<name>A0A3P7LA87_DIBLA</name>
<sequence length="405" mass="41848">MAAYHRFKASQRQQTHLISGASNDSTSQKTLFRYVESGDRSSGGGKTTTDKGPILYSQDTTRRPQFSFGSPSTSTDRQASSSPPVIISHIKATPFKFGAPAVPQTTASAVPNFSFGADSASTASSVTSQSPAFSFSAFPTTSTPVLNKPITESKSGNPIVSASANFTLGFKSANFSVVKPSTSLAYGLSPKPVDSAVNTSAGSASNGTQPALPASNSLFGQIKFGSTSSAPASNLNGIPSTSNSANSVAPTFVFGATMKENVTPPIGLNSQTGTLFAKPPSAASTPATNQPTAPFKFGDANQPAAPFKFGDANQPAPFKSGDANQPAPFLFNASSNRSTGGAVFSNPPEPCLIEPCYIFYPWKKTVGEIVPPDCCFKILLDNCSPTLVLYGLGGLPDFGVALIGF</sequence>
<gene>
    <name evidence="2" type="ORF">DILT_LOCUS9435</name>
</gene>
<feature type="region of interest" description="Disordered" evidence="1">
    <location>
        <begin position="1"/>
        <end position="83"/>
    </location>
</feature>
<dbReference type="Proteomes" id="UP000281553">
    <property type="component" value="Unassembled WGS sequence"/>
</dbReference>
<organism evidence="2 3">
    <name type="scientific">Dibothriocephalus latus</name>
    <name type="common">Fish tapeworm</name>
    <name type="synonym">Diphyllobothrium latum</name>
    <dbReference type="NCBI Taxonomy" id="60516"/>
    <lineage>
        <taxon>Eukaryota</taxon>
        <taxon>Metazoa</taxon>
        <taxon>Spiralia</taxon>
        <taxon>Lophotrochozoa</taxon>
        <taxon>Platyhelminthes</taxon>
        <taxon>Cestoda</taxon>
        <taxon>Eucestoda</taxon>
        <taxon>Diphyllobothriidea</taxon>
        <taxon>Diphyllobothriidae</taxon>
        <taxon>Dibothriocephalus</taxon>
    </lineage>
</organism>
<keyword evidence="3" id="KW-1185">Reference proteome</keyword>
<evidence type="ECO:0000313" key="3">
    <source>
        <dbReference type="Proteomes" id="UP000281553"/>
    </source>
</evidence>
<dbReference type="OrthoDB" id="79830at2759"/>
<evidence type="ECO:0000256" key="1">
    <source>
        <dbReference type="SAM" id="MobiDB-lite"/>
    </source>
</evidence>
<accession>A0A3P7LA87</accession>
<feature type="compositionally biased region" description="Polar residues" evidence="1">
    <location>
        <begin position="10"/>
        <end position="30"/>
    </location>
</feature>
<feature type="compositionally biased region" description="Polar residues" evidence="1">
    <location>
        <begin position="57"/>
        <end position="83"/>
    </location>
</feature>
<protein>
    <submittedName>
        <fullName evidence="2">Uncharacterized protein</fullName>
    </submittedName>
</protein>
<dbReference type="AlphaFoldDB" id="A0A3P7LA87"/>
<reference evidence="2 3" key="1">
    <citation type="submission" date="2018-11" db="EMBL/GenBank/DDBJ databases">
        <authorList>
            <consortium name="Pathogen Informatics"/>
        </authorList>
    </citation>
    <scope>NUCLEOTIDE SEQUENCE [LARGE SCALE GENOMIC DNA]</scope>
</reference>
<dbReference type="EMBL" id="UYRU01056831">
    <property type="protein sequence ID" value="VDN13604.1"/>
    <property type="molecule type" value="Genomic_DNA"/>
</dbReference>
<evidence type="ECO:0000313" key="2">
    <source>
        <dbReference type="EMBL" id="VDN13604.1"/>
    </source>
</evidence>
<proteinExistence type="predicted"/>